<dbReference type="GO" id="GO:0006397">
    <property type="term" value="P:mRNA processing"/>
    <property type="evidence" value="ECO:0007669"/>
    <property type="project" value="InterPro"/>
</dbReference>
<comment type="caution">
    <text evidence="2">The sequence shown here is derived from an EMBL/GenBank/DDBJ whole genome shotgun (WGS) entry which is preliminary data.</text>
</comment>
<evidence type="ECO:0000313" key="3">
    <source>
        <dbReference type="Proteomes" id="UP000295558"/>
    </source>
</evidence>
<dbReference type="InterPro" id="IPR043502">
    <property type="entry name" value="DNA/RNA_pol_sf"/>
</dbReference>
<dbReference type="PROSITE" id="PS50878">
    <property type="entry name" value="RT_POL"/>
    <property type="match status" value="1"/>
</dbReference>
<dbReference type="Pfam" id="PF21368">
    <property type="entry name" value="AI2M-like_HNH"/>
    <property type="match status" value="1"/>
</dbReference>
<dbReference type="SUPFAM" id="SSF56672">
    <property type="entry name" value="DNA/RNA polymerases"/>
    <property type="match status" value="1"/>
</dbReference>
<organism evidence="2 3">
    <name type="scientific">Listeria rocourtiae</name>
    <dbReference type="NCBI Taxonomy" id="647910"/>
    <lineage>
        <taxon>Bacteria</taxon>
        <taxon>Bacillati</taxon>
        <taxon>Bacillota</taxon>
        <taxon>Bacilli</taxon>
        <taxon>Bacillales</taxon>
        <taxon>Listeriaceae</taxon>
        <taxon>Listeria</taxon>
    </lineage>
</organism>
<protein>
    <submittedName>
        <fullName evidence="2">Group II intron reverse transcriptase/maturase</fullName>
    </submittedName>
</protein>
<gene>
    <name evidence="2" type="ORF">DFP96_105157</name>
</gene>
<dbReference type="EMBL" id="SNZK01000005">
    <property type="protein sequence ID" value="TDR53231.1"/>
    <property type="molecule type" value="Genomic_DNA"/>
</dbReference>
<dbReference type="GO" id="GO:0003964">
    <property type="term" value="F:RNA-directed DNA polymerase activity"/>
    <property type="evidence" value="ECO:0007669"/>
    <property type="project" value="UniProtKB-KW"/>
</dbReference>
<reference evidence="2 3" key="1">
    <citation type="submission" date="2019-03" db="EMBL/GenBank/DDBJ databases">
        <title>Genomic Encyclopedia of Type Strains, Phase III (KMG-III): the genomes of soil and plant-associated and newly described type strains.</title>
        <authorList>
            <person name="Whitman W."/>
        </authorList>
    </citation>
    <scope>NUCLEOTIDE SEQUENCE [LARGE SCALE GENOMIC DNA]</scope>
    <source>
        <strain evidence="2 3">CECT 7972</strain>
    </source>
</reference>
<keyword evidence="2" id="KW-0695">RNA-directed DNA polymerase</keyword>
<keyword evidence="2" id="KW-0548">Nucleotidyltransferase</keyword>
<name>A0A4R6ZLC2_9LIST</name>
<evidence type="ECO:0000313" key="2">
    <source>
        <dbReference type="EMBL" id="TDR53231.1"/>
    </source>
</evidence>
<dbReference type="CDD" id="cd01651">
    <property type="entry name" value="RT_G2_intron"/>
    <property type="match status" value="1"/>
</dbReference>
<dbReference type="AlphaFoldDB" id="A0A4R6ZLC2"/>
<sequence length="604" mass="70620">MQSSEVVLINLSKQSLKKNYTHERLYRILYNPHMYIKAFSNIYSNNGSATAGIDGKTASNFSEELINSIIISIKDESYQPSPSKRVNIPKKNGKTRPLSIPSFTDRIVQEICRLILEAIYEPQFSISSHGFRPNKSCHTALMEIDRIYTGVNWFIEGDIKGFFDNIKHHKLIEILGKTIKDEKFLRLIRKFLKAGYIEDFKFNKTYTGTPQGGIISPILANIYLNELDKYILDDLKKEFDLGNPKAQQRNPVYRNLEYQVSQLRKKIEASDNEKERNNLILQFKDLKSKKANTPTISNSKGYKRLKYVRYADDFLIGVNGSKEDCIKLKQTIKDFLNQELELELSNDKTLITHSSKNARFLGYDISIGNNNTPYKNKQGGKIRCARRNVRLMMPKEVIEKFIVKHKLVKDINANKWMPICRTPLIRLSDLEIINVFNAEIRGIYNYYRLAENVTHKMWQLRYVMEYSCIKTLAGKHHSSVRKTFKKHRYGTHWGIKYQTKTGEAVCYFYNKGFPRNRTTSKNDDPDLKPNVMKYMSRTELEKRISAKKCEWCGKEDVPFEIHHVKRLKDVKGKDWWEQQMIARNRKTLVLCFDCHRKIAHGSRT</sequence>
<dbReference type="STRING" id="1265846.PROCOU_14548"/>
<dbReference type="OrthoDB" id="9793236at2"/>
<dbReference type="Pfam" id="PF00078">
    <property type="entry name" value="RVT_1"/>
    <property type="match status" value="2"/>
</dbReference>
<evidence type="ECO:0000259" key="1">
    <source>
        <dbReference type="PROSITE" id="PS50878"/>
    </source>
</evidence>
<dbReference type="PANTHER" id="PTHR34047">
    <property type="entry name" value="NUCLEAR INTRON MATURASE 1, MITOCHONDRIAL-RELATED"/>
    <property type="match status" value="1"/>
</dbReference>
<dbReference type="InterPro" id="IPR051083">
    <property type="entry name" value="GrpII_Intron_Splice-Mob/Def"/>
</dbReference>
<accession>A0A4R6ZLC2</accession>
<keyword evidence="3" id="KW-1185">Reference proteome</keyword>
<dbReference type="InterPro" id="IPR000477">
    <property type="entry name" value="RT_dom"/>
</dbReference>
<dbReference type="InterPro" id="IPR049030">
    <property type="entry name" value="AI2M-like_HNH"/>
</dbReference>
<dbReference type="RefSeq" id="WP_036073074.1">
    <property type="nucleotide sequence ID" value="NZ_SNZK01000005.1"/>
</dbReference>
<proteinExistence type="predicted"/>
<dbReference type="Pfam" id="PF01348">
    <property type="entry name" value="Intron_maturas2"/>
    <property type="match status" value="1"/>
</dbReference>
<keyword evidence="2" id="KW-0808">Transferase</keyword>
<dbReference type="PANTHER" id="PTHR34047:SF8">
    <property type="entry name" value="PROTEIN YKFC"/>
    <property type="match status" value="1"/>
</dbReference>
<dbReference type="Proteomes" id="UP000295558">
    <property type="component" value="Unassembled WGS sequence"/>
</dbReference>
<dbReference type="InterPro" id="IPR024937">
    <property type="entry name" value="Domain_X"/>
</dbReference>
<feature type="domain" description="Reverse transcriptase" evidence="1">
    <location>
        <begin position="69"/>
        <end position="365"/>
    </location>
</feature>